<organism evidence="2 3">
    <name type="scientific">Mycobacterium intracellulare 1956</name>
    <dbReference type="NCBI Taxonomy" id="1299331"/>
    <lineage>
        <taxon>Bacteria</taxon>
        <taxon>Bacillati</taxon>
        <taxon>Actinomycetota</taxon>
        <taxon>Actinomycetes</taxon>
        <taxon>Mycobacteriales</taxon>
        <taxon>Mycobacteriaceae</taxon>
        <taxon>Mycobacterium</taxon>
        <taxon>Mycobacterium avium complex (MAC)</taxon>
    </lineage>
</organism>
<gene>
    <name evidence="2" type="ORF">I550_5697</name>
</gene>
<name>X8CCG3_MYCIT</name>
<feature type="domain" description="Polymerase nucleotidyl transferase" evidence="1">
    <location>
        <begin position="47"/>
        <end position="85"/>
    </location>
</feature>
<protein>
    <submittedName>
        <fullName evidence="2">Nucleotidyltransferase domain protein</fullName>
    </submittedName>
</protein>
<dbReference type="SUPFAM" id="SSF81301">
    <property type="entry name" value="Nucleotidyltransferase"/>
    <property type="match status" value="1"/>
</dbReference>
<dbReference type="PATRIC" id="fig|1299331.3.peg.5568"/>
<proteinExistence type="predicted"/>
<evidence type="ECO:0000259" key="1">
    <source>
        <dbReference type="Pfam" id="PF01909"/>
    </source>
</evidence>
<dbReference type="Pfam" id="PF01909">
    <property type="entry name" value="NTP_transf_2"/>
    <property type="match status" value="1"/>
</dbReference>
<evidence type="ECO:0000313" key="2">
    <source>
        <dbReference type="EMBL" id="EUA54057.1"/>
    </source>
</evidence>
<dbReference type="Gene3D" id="3.30.460.10">
    <property type="entry name" value="Beta Polymerase, domain 2"/>
    <property type="match status" value="1"/>
</dbReference>
<dbReference type="InterPro" id="IPR002934">
    <property type="entry name" value="Polymerase_NTP_transf_dom"/>
</dbReference>
<evidence type="ECO:0000313" key="3">
    <source>
        <dbReference type="Proteomes" id="UP000020825"/>
    </source>
</evidence>
<dbReference type="AlphaFoldDB" id="X8CCG3"/>
<sequence>MNLTEAIAYLGLADSVPGLTAAADRSDRLIERMRNGLGGHGADGEMDVVAFGSLARREYTDASDVDYLVIINAMPEDPAAPRALVQKVNELIAEEAQSTEIESKAPGTSGLFGTAAGIFDIVDQVGLEGDTNHTHTRRMEIVQESVSLLDPTLHKRILSRTIRRYLALVEASPDRPPRFLLNDMLRYWRQITIDYQAKAPTVGQAPKAVLRYLKLLTTRKNLFASSVLPLIAPRDDAISWNDYLNEVYALPPLARLATVTQSAPSYVHNAVRTVFSTIDLFVQHTDSKDKRNRFNAIEWESRKDDALYNELKVAANHLQDAFEEIFMGEWAEVTRKTRRYIVF</sequence>
<dbReference type="GO" id="GO:0016779">
    <property type="term" value="F:nucleotidyltransferase activity"/>
    <property type="evidence" value="ECO:0007669"/>
    <property type="project" value="InterPro"/>
</dbReference>
<dbReference type="InterPro" id="IPR043519">
    <property type="entry name" value="NT_sf"/>
</dbReference>
<dbReference type="EMBL" id="JAOG01000003">
    <property type="protein sequence ID" value="EUA54057.1"/>
    <property type="molecule type" value="Genomic_DNA"/>
</dbReference>
<comment type="caution">
    <text evidence="2">The sequence shown here is derived from an EMBL/GenBank/DDBJ whole genome shotgun (WGS) entry which is preliminary data.</text>
</comment>
<keyword evidence="2" id="KW-0808">Transferase</keyword>
<accession>X8CCG3</accession>
<dbReference type="Proteomes" id="UP000020825">
    <property type="component" value="Unassembled WGS sequence"/>
</dbReference>
<reference evidence="2 3" key="1">
    <citation type="submission" date="2013-12" db="EMBL/GenBank/DDBJ databases">
        <authorList>
            <person name="Zelazny A."/>
            <person name="Olivier K."/>
            <person name="Holland S."/>
            <person name="Lenaerts A."/>
            <person name="Ordway D."/>
            <person name="DeGroote M.A."/>
            <person name="Parker T."/>
            <person name="Sizemore C."/>
            <person name="Tallon L.J."/>
            <person name="Sadzewicz L.K."/>
            <person name="Sengamalay N."/>
            <person name="Fraser C.M."/>
            <person name="Hine E."/>
            <person name="Shefchek K.A."/>
            <person name="Das S.P."/>
            <person name="Tettelin H."/>
        </authorList>
    </citation>
    <scope>NUCLEOTIDE SEQUENCE [LARGE SCALE GENOMIC DNA]</scope>
    <source>
        <strain evidence="2 3">1956</strain>
    </source>
</reference>